<feature type="compositionally biased region" description="Polar residues" evidence="2">
    <location>
        <begin position="446"/>
        <end position="477"/>
    </location>
</feature>
<feature type="compositionally biased region" description="Basic residues" evidence="2">
    <location>
        <begin position="544"/>
        <end position="557"/>
    </location>
</feature>
<dbReference type="GO" id="GO:0010494">
    <property type="term" value="C:cytoplasmic stress granule"/>
    <property type="evidence" value="ECO:0007669"/>
    <property type="project" value="TreeGrafter"/>
</dbReference>
<sequence length="579" mass="64097">MFCKIDVEWIGQFGESYPGYLIDYKDPDTFIFKFIGDASPKFNSEFDVSPTQIRLPPSGVQHAFKGCDVSVGDYVEVLAGKPQSESVENFLLKPGDLPISWWPARVIKKGGELIVVDYSEIDAIVTSSDATKPNLERGLFLNQVRPRSTQNHLSASNFHFSLLEIPSELVELFKEPSYIEHITRTCSPSMLICEVDDHTILPPCLSNKGNSDGQNVKFLTIFTSDEAKFKAEAIFPDVPRMLRQKHAIINQISQITTRIKENTFEKKPDLFYEEFTVDGELLGYSIGAGGANIRRARSVDGIVSVILNPDTCIFTVSGRTQESIDNAKRILEYATDTVEVPRKYVGRVVGSTNHQIQALVDRTGLIRIRVQASDGLSKSVFTFTGTRPAINDAKLMVNFMLDNLKEIEELEAQIPRYGPNGDFDRRGRRNNSVRSDAYKGDRKSRVLQTDSEQVTDSGLGTSSTPVGELNGNQTDGTVNHRPKNRQLRNQNYAAGGVIETNQSANVSRQNSLPPKPASKTNEVSHKQDGEEAAAAATSAPAPRHNNHRERVVKRNPANKHFSPQSSAASEPVAVDQAQS</sequence>
<dbReference type="GO" id="GO:0043488">
    <property type="term" value="P:regulation of mRNA stability"/>
    <property type="evidence" value="ECO:0007669"/>
    <property type="project" value="TreeGrafter"/>
</dbReference>
<dbReference type="EMBL" id="UYSG01011719">
    <property type="protein sequence ID" value="VDL63434.1"/>
    <property type="molecule type" value="Genomic_DNA"/>
</dbReference>
<dbReference type="Proteomes" id="UP000321570">
    <property type="component" value="Unassembled WGS sequence"/>
</dbReference>
<dbReference type="Proteomes" id="UP000274504">
    <property type="component" value="Unassembled WGS sequence"/>
</dbReference>
<evidence type="ECO:0000313" key="4">
    <source>
        <dbReference type="EMBL" id="VDL63434.1"/>
    </source>
</evidence>
<evidence type="ECO:0000313" key="8">
    <source>
        <dbReference type="WBParaSite" id="HDID_0001049101-mRNA-1"/>
    </source>
</evidence>
<dbReference type="InterPro" id="IPR040148">
    <property type="entry name" value="FMR1"/>
</dbReference>
<evidence type="ECO:0000313" key="7">
    <source>
        <dbReference type="Proteomes" id="UP000321570"/>
    </source>
</evidence>
<dbReference type="GO" id="GO:0099577">
    <property type="term" value="P:regulation of translation at presynapse, modulating synaptic transmission"/>
    <property type="evidence" value="ECO:0007669"/>
    <property type="project" value="TreeGrafter"/>
</dbReference>
<evidence type="ECO:0000313" key="5">
    <source>
        <dbReference type="EMBL" id="VUZ43777.1"/>
    </source>
</evidence>
<dbReference type="GO" id="GO:0003730">
    <property type="term" value="F:mRNA 3'-UTR binding"/>
    <property type="evidence" value="ECO:0007669"/>
    <property type="project" value="TreeGrafter"/>
</dbReference>
<dbReference type="GO" id="GO:0005634">
    <property type="term" value="C:nucleus"/>
    <property type="evidence" value="ECO:0007669"/>
    <property type="project" value="TreeGrafter"/>
</dbReference>
<gene>
    <name evidence="4" type="ORF">HDID_LOCUS10489</name>
    <name evidence="5" type="ORF">WMSIL1_LOCUS4127</name>
</gene>
<reference evidence="5 7" key="3">
    <citation type="submission" date="2019-07" db="EMBL/GenBank/DDBJ databases">
        <authorList>
            <person name="Jastrzebski P J."/>
            <person name="Paukszto L."/>
            <person name="Jastrzebski P J."/>
        </authorList>
    </citation>
    <scope>NUCLEOTIDE SEQUENCE [LARGE SCALE GENOMIC DNA]</scope>
    <source>
        <strain evidence="5 7">WMS-il1</strain>
    </source>
</reference>
<dbReference type="AlphaFoldDB" id="A0A0R3SXK9"/>
<feature type="compositionally biased region" description="Polar residues" evidence="2">
    <location>
        <begin position="502"/>
        <end position="512"/>
    </location>
</feature>
<accession>A0A0R3SXK9</accession>
<dbReference type="GO" id="GO:0048513">
    <property type="term" value="P:animal organ development"/>
    <property type="evidence" value="ECO:0007669"/>
    <property type="project" value="TreeGrafter"/>
</dbReference>
<feature type="domain" description="K Homology" evidence="3">
    <location>
        <begin position="335"/>
        <end position="398"/>
    </location>
</feature>
<dbReference type="CDD" id="cd22426">
    <property type="entry name" value="KH_I_FMR1_FXR_rpt2"/>
    <property type="match status" value="1"/>
</dbReference>
<dbReference type="GO" id="GO:0048170">
    <property type="term" value="P:positive regulation of long-term neuronal synaptic plasticity"/>
    <property type="evidence" value="ECO:0007669"/>
    <property type="project" value="TreeGrafter"/>
</dbReference>
<feature type="compositionally biased region" description="Low complexity" evidence="2">
    <location>
        <begin position="532"/>
        <end position="542"/>
    </location>
</feature>
<dbReference type="GO" id="GO:0045727">
    <property type="term" value="P:positive regulation of translation"/>
    <property type="evidence" value="ECO:0007669"/>
    <property type="project" value="TreeGrafter"/>
</dbReference>
<keyword evidence="1" id="KW-0694">RNA-binding</keyword>
<feature type="region of interest" description="Disordered" evidence="2">
    <location>
        <begin position="415"/>
        <end position="487"/>
    </location>
</feature>
<name>A0A0R3SXK9_HYMDI</name>
<dbReference type="InterPro" id="IPR036612">
    <property type="entry name" value="KH_dom_type_1_sf"/>
</dbReference>
<keyword evidence="7" id="KW-1185">Reference proteome</keyword>
<evidence type="ECO:0000256" key="1">
    <source>
        <dbReference type="PROSITE-ProRule" id="PRU00117"/>
    </source>
</evidence>
<reference evidence="4 6" key="2">
    <citation type="submission" date="2018-11" db="EMBL/GenBank/DDBJ databases">
        <authorList>
            <consortium name="Pathogen Informatics"/>
        </authorList>
    </citation>
    <scope>NUCLEOTIDE SEQUENCE [LARGE SCALE GENOMIC DNA]</scope>
</reference>
<dbReference type="GO" id="GO:0098793">
    <property type="term" value="C:presynapse"/>
    <property type="evidence" value="ECO:0007669"/>
    <property type="project" value="GOC"/>
</dbReference>
<dbReference type="Gene3D" id="2.30.30.140">
    <property type="match status" value="1"/>
</dbReference>
<dbReference type="GO" id="GO:0043005">
    <property type="term" value="C:neuron projection"/>
    <property type="evidence" value="ECO:0007669"/>
    <property type="project" value="TreeGrafter"/>
</dbReference>
<dbReference type="WBParaSite" id="HDID_0001049101-mRNA-1">
    <property type="protein sequence ID" value="HDID_0001049101-mRNA-1"/>
    <property type="gene ID" value="HDID_0001049101"/>
</dbReference>
<dbReference type="PANTHER" id="PTHR10603">
    <property type="entry name" value="FRAGILE X MENTAL RETARDATION SYNDROME-RELATED PROTEIN"/>
    <property type="match status" value="1"/>
</dbReference>
<feature type="region of interest" description="Disordered" evidence="2">
    <location>
        <begin position="502"/>
        <end position="579"/>
    </location>
</feature>
<feature type="domain" description="K Homology" evidence="3">
    <location>
        <begin position="273"/>
        <end position="331"/>
    </location>
</feature>
<dbReference type="OrthoDB" id="424249at2759"/>
<evidence type="ECO:0000259" key="3">
    <source>
        <dbReference type="Pfam" id="PF00013"/>
    </source>
</evidence>
<organism evidence="8">
    <name type="scientific">Hymenolepis diminuta</name>
    <name type="common">Rat tapeworm</name>
    <dbReference type="NCBI Taxonomy" id="6216"/>
    <lineage>
        <taxon>Eukaryota</taxon>
        <taxon>Metazoa</taxon>
        <taxon>Spiralia</taxon>
        <taxon>Lophotrochozoa</taxon>
        <taxon>Platyhelminthes</taxon>
        <taxon>Cestoda</taxon>
        <taxon>Eucestoda</taxon>
        <taxon>Cyclophyllidea</taxon>
        <taxon>Hymenolepididae</taxon>
        <taxon>Hymenolepis</taxon>
    </lineage>
</organism>
<dbReference type="SUPFAM" id="SSF54791">
    <property type="entry name" value="Eukaryotic type KH-domain (KH-domain type I)"/>
    <property type="match status" value="2"/>
</dbReference>
<dbReference type="GO" id="GO:0051028">
    <property type="term" value="P:mRNA transport"/>
    <property type="evidence" value="ECO:0007669"/>
    <property type="project" value="TreeGrafter"/>
</dbReference>
<protein>
    <submittedName>
        <fullName evidence="8">Agenet-like domain-containing protein</fullName>
    </submittedName>
</protein>
<evidence type="ECO:0000256" key="2">
    <source>
        <dbReference type="SAM" id="MobiDB-lite"/>
    </source>
</evidence>
<dbReference type="PROSITE" id="PS50084">
    <property type="entry name" value="KH_TYPE_1"/>
    <property type="match status" value="2"/>
</dbReference>
<dbReference type="CDD" id="cd20403">
    <property type="entry name" value="Tudor_Agenet_FMRP-like_rpt2"/>
    <property type="match status" value="1"/>
</dbReference>
<dbReference type="EMBL" id="CABIJS010000115">
    <property type="protein sequence ID" value="VUZ43777.1"/>
    <property type="molecule type" value="Genomic_DNA"/>
</dbReference>
<dbReference type="InterPro" id="IPR004088">
    <property type="entry name" value="KH_dom_type_1"/>
</dbReference>
<dbReference type="Gene3D" id="3.30.1370.10">
    <property type="entry name" value="K Homology domain, type 1"/>
    <property type="match status" value="2"/>
</dbReference>
<reference evidence="8" key="1">
    <citation type="submission" date="2017-02" db="UniProtKB">
        <authorList>
            <consortium name="WormBaseParasite"/>
        </authorList>
    </citation>
    <scope>IDENTIFICATION</scope>
</reference>
<proteinExistence type="predicted"/>
<dbReference type="STRING" id="6216.A0A0R3SXK9"/>
<dbReference type="PANTHER" id="PTHR10603:SF7">
    <property type="entry name" value="FRAGILE X MESSENGER RIBONUCLEOPROTEIN 1 HOMOLOG"/>
    <property type="match status" value="1"/>
</dbReference>
<dbReference type="Pfam" id="PF00013">
    <property type="entry name" value="KH_1"/>
    <property type="match status" value="2"/>
</dbReference>
<dbReference type="GO" id="GO:0045182">
    <property type="term" value="F:translation regulator activity"/>
    <property type="evidence" value="ECO:0007669"/>
    <property type="project" value="TreeGrafter"/>
</dbReference>
<evidence type="ECO:0000313" key="6">
    <source>
        <dbReference type="Proteomes" id="UP000274504"/>
    </source>
</evidence>